<dbReference type="KEGG" id="cbr:CBG_02193"/>
<sequence length="975" mass="111731">MGRNKDAKVSKKSTGSSFGKIDSRAPTFDSLIAQFQGLVERNHHDDKETIKSIVSELGKKSENVHTALQLIRYLHQVKSSQLDEHVVIEFDGENERLWNTLSEELRELVSNAKKADFNMLEQIIEGLDKKQDQLARAKEVFQEVSVSTESTEVTSEFTQRKCNIVVLRSEKPVIENVQCTVDVNHKDSKQESNIDPERSFEETDCLLSEVENVYSDSDKSVPSMDSQIDSPNKDSILQHEVNRMLKDVSKLIRHEPEIDNLSEVVQSMQDRFHQEQLKKVFSLTAIEAKEKMNTKLTLNLASMQDELNKTVEENKYLSEEIDTLKSILKKERKSKANETKKIKKDIAAVRLENKQLLQRLTDTSATDESFASSNLTEEFALKPQDSTLEFRIAELQRSSESLQNRYEDVCNKLEASEKLLEVQQDINSRITASSVETRQKHSSEVSALEEIIKTMKTAASQQEKELLRIQQLERTKTDVLINFMEEEKQEIREKCDSLKLELTNTQKAIKEQKAEAKRHFENEIWKMKKAAKLAERRNSSASNSSKSSNSSTANDGDEVQQLITELATLQALLLVKSDRPSETISKVNHLLEIAIETVKQMTIKNEKCEIALAESLSKHELKDQALDALAKMQEEKSNEYEAALKSERSKYEYLQKVIEENMEDEAVSAKRWKDLHEQEKLLEANQIQYKKDSEEFAKRTVSSEMENVKLRQELDSLQKNIDQKNLDINMLTEENNLLQVNVQTITKQLEDVLSPRKDRTAQLESRLETIQSSAKAQQKRLEDDLVSARAQLKFLSKQNGELQLTNLQLQKKSALADELTMSLAEKTVKFEESEESISELKRTVSQLEDENRSLILVNAEERAGLVTELITTKEKLKECQSIASLQAKNLEQIQSLEEELKSTKKILEGRQNSHGAMQVPEQVTGCDRSIINEMFPEMDPLLRQMVHILAQNQNYLYGILGIVFYVILIHLYIFL</sequence>
<organism evidence="4 5">
    <name type="scientific">Caenorhabditis briggsae</name>
    <dbReference type="NCBI Taxonomy" id="6238"/>
    <lineage>
        <taxon>Eukaryota</taxon>
        <taxon>Metazoa</taxon>
        <taxon>Ecdysozoa</taxon>
        <taxon>Nematoda</taxon>
        <taxon>Chromadorea</taxon>
        <taxon>Rhabditida</taxon>
        <taxon>Rhabditina</taxon>
        <taxon>Rhabditomorpha</taxon>
        <taxon>Rhabditoidea</taxon>
        <taxon>Rhabditidae</taxon>
        <taxon>Peloderinae</taxon>
        <taxon>Caenorhabditis</taxon>
    </lineage>
</organism>
<evidence type="ECO:0000256" key="3">
    <source>
        <dbReference type="SAM" id="Phobius"/>
    </source>
</evidence>
<gene>
    <name evidence="4" type="ORF">L3Y34_015424</name>
</gene>
<evidence type="ECO:0000313" key="4">
    <source>
        <dbReference type="EMBL" id="ULU12064.1"/>
    </source>
</evidence>
<feature type="compositionally biased region" description="Low complexity" evidence="2">
    <location>
        <begin position="539"/>
        <end position="551"/>
    </location>
</feature>
<dbReference type="EMBL" id="CP090891">
    <property type="protein sequence ID" value="ULU12064.1"/>
    <property type="molecule type" value="Genomic_DNA"/>
</dbReference>
<dbReference type="AlphaFoldDB" id="A0AAE9DVA8"/>
<feature type="coiled-coil region" evidence="1">
    <location>
        <begin position="392"/>
        <end position="419"/>
    </location>
</feature>
<feature type="coiled-coil region" evidence="1">
    <location>
        <begin position="700"/>
        <end position="748"/>
    </location>
</feature>
<name>A0AAE9DVA8_CAEBR</name>
<feature type="coiled-coil region" evidence="1">
    <location>
        <begin position="618"/>
        <end position="650"/>
    </location>
</feature>
<evidence type="ECO:0000256" key="2">
    <source>
        <dbReference type="SAM" id="MobiDB-lite"/>
    </source>
</evidence>
<keyword evidence="3" id="KW-0472">Membrane</keyword>
<feature type="coiled-coil region" evidence="1">
    <location>
        <begin position="286"/>
        <end position="320"/>
    </location>
</feature>
<evidence type="ECO:0000256" key="1">
    <source>
        <dbReference type="SAM" id="Coils"/>
    </source>
</evidence>
<dbReference type="Proteomes" id="UP000827892">
    <property type="component" value="Chromosome I"/>
</dbReference>
<feature type="region of interest" description="Disordered" evidence="2">
    <location>
        <begin position="531"/>
        <end position="556"/>
    </location>
</feature>
<accession>A0AAE9DVA8</accession>
<feature type="transmembrane region" description="Helical" evidence="3">
    <location>
        <begin position="955"/>
        <end position="974"/>
    </location>
</feature>
<proteinExistence type="predicted"/>
<feature type="region of interest" description="Disordered" evidence="2">
    <location>
        <begin position="1"/>
        <end position="21"/>
    </location>
</feature>
<protein>
    <submittedName>
        <fullName evidence="4">Uncharacterized protein</fullName>
    </submittedName>
</protein>
<keyword evidence="3" id="KW-1133">Transmembrane helix</keyword>
<feature type="coiled-coil region" evidence="1">
    <location>
        <begin position="823"/>
        <end position="857"/>
    </location>
</feature>
<keyword evidence="3" id="KW-0812">Transmembrane</keyword>
<feature type="coiled-coil region" evidence="1">
    <location>
        <begin position="445"/>
        <end position="522"/>
    </location>
</feature>
<dbReference type="OMA" id="HLENELW"/>
<reference evidence="4 5" key="1">
    <citation type="submission" date="2022-05" db="EMBL/GenBank/DDBJ databases">
        <title>Chromosome-level reference genomes for two strains of Caenorhabditis briggsae: an improved platform for comparative genomics.</title>
        <authorList>
            <person name="Stevens L."/>
            <person name="Andersen E.C."/>
        </authorList>
    </citation>
    <scope>NUCLEOTIDE SEQUENCE [LARGE SCALE GENOMIC DNA]</scope>
    <source>
        <strain evidence="4">QX1410_ONT</strain>
        <tissue evidence="4">Whole-organism</tissue>
    </source>
</reference>
<evidence type="ECO:0000313" key="5">
    <source>
        <dbReference type="Proteomes" id="UP000827892"/>
    </source>
</evidence>
<keyword evidence="1" id="KW-0175">Coiled coil</keyword>